<dbReference type="InterPro" id="IPR027443">
    <property type="entry name" value="IPNS-like_sf"/>
</dbReference>
<dbReference type="SUPFAM" id="SSF51197">
    <property type="entry name" value="Clavaminate synthase-like"/>
    <property type="match status" value="1"/>
</dbReference>
<reference evidence="8 9" key="1">
    <citation type="submission" date="2024-04" db="EMBL/GenBank/DDBJ databases">
        <authorList>
            <person name="Fracassetti M."/>
        </authorList>
    </citation>
    <scope>NUCLEOTIDE SEQUENCE [LARGE SCALE GENOMIC DNA]</scope>
</reference>
<dbReference type="Proteomes" id="UP001497516">
    <property type="component" value="Chromosome 5"/>
</dbReference>
<evidence type="ECO:0000256" key="3">
    <source>
        <dbReference type="ARBA" id="ARBA00022896"/>
    </source>
</evidence>
<evidence type="ECO:0000256" key="2">
    <source>
        <dbReference type="ARBA" id="ARBA00022723"/>
    </source>
</evidence>
<protein>
    <recommendedName>
        <fullName evidence="7">Fe2OG dioxygenase domain-containing protein</fullName>
    </recommendedName>
</protein>
<dbReference type="Pfam" id="PF14226">
    <property type="entry name" value="DIOX_N"/>
    <property type="match status" value="1"/>
</dbReference>
<evidence type="ECO:0000256" key="6">
    <source>
        <dbReference type="RuleBase" id="RU003682"/>
    </source>
</evidence>
<dbReference type="InterPro" id="IPR044861">
    <property type="entry name" value="IPNS-like_FE2OG_OXY"/>
</dbReference>
<evidence type="ECO:0000256" key="5">
    <source>
        <dbReference type="ARBA" id="ARBA00023004"/>
    </source>
</evidence>
<dbReference type="InterPro" id="IPR050295">
    <property type="entry name" value="Plant_2OG-oxidoreductases"/>
</dbReference>
<dbReference type="FunFam" id="2.60.120.330:FF:000001">
    <property type="entry name" value="Protein SRG1"/>
    <property type="match status" value="1"/>
</dbReference>
<dbReference type="GO" id="GO:0031418">
    <property type="term" value="F:L-ascorbic acid binding"/>
    <property type="evidence" value="ECO:0007669"/>
    <property type="project" value="UniProtKB-KW"/>
</dbReference>
<dbReference type="EMBL" id="OZ034818">
    <property type="protein sequence ID" value="CAL1390752.1"/>
    <property type="molecule type" value="Genomic_DNA"/>
</dbReference>
<accession>A0AAV2EYQ9</accession>
<keyword evidence="4 6" id="KW-0560">Oxidoreductase</keyword>
<name>A0AAV2EYQ9_9ROSI</name>
<evidence type="ECO:0000259" key="7">
    <source>
        <dbReference type="PROSITE" id="PS51471"/>
    </source>
</evidence>
<keyword evidence="3" id="KW-0847">Vitamin C</keyword>
<dbReference type="InterPro" id="IPR005123">
    <property type="entry name" value="Oxoglu/Fe-dep_dioxygenase_dom"/>
</dbReference>
<keyword evidence="2 6" id="KW-0479">Metal-binding</keyword>
<dbReference type="GO" id="GO:0046872">
    <property type="term" value="F:metal ion binding"/>
    <property type="evidence" value="ECO:0007669"/>
    <property type="project" value="UniProtKB-KW"/>
</dbReference>
<dbReference type="PANTHER" id="PTHR47991">
    <property type="entry name" value="OXOGLUTARATE/IRON-DEPENDENT DIOXYGENASE"/>
    <property type="match status" value="1"/>
</dbReference>
<evidence type="ECO:0000313" key="8">
    <source>
        <dbReference type="EMBL" id="CAL1390752.1"/>
    </source>
</evidence>
<dbReference type="AlphaFoldDB" id="A0AAV2EYQ9"/>
<keyword evidence="5 6" id="KW-0408">Iron</keyword>
<keyword evidence="9" id="KW-1185">Reference proteome</keyword>
<proteinExistence type="inferred from homology"/>
<dbReference type="Pfam" id="PF03171">
    <property type="entry name" value="2OG-FeII_Oxy"/>
    <property type="match status" value="1"/>
</dbReference>
<dbReference type="PROSITE" id="PS51471">
    <property type="entry name" value="FE2OG_OXY"/>
    <property type="match status" value="1"/>
</dbReference>
<dbReference type="GO" id="GO:0016491">
    <property type="term" value="F:oxidoreductase activity"/>
    <property type="evidence" value="ECO:0007669"/>
    <property type="project" value="UniProtKB-KW"/>
</dbReference>
<dbReference type="InterPro" id="IPR026992">
    <property type="entry name" value="DIOX_N"/>
</dbReference>
<organism evidence="8 9">
    <name type="scientific">Linum trigynum</name>
    <dbReference type="NCBI Taxonomy" id="586398"/>
    <lineage>
        <taxon>Eukaryota</taxon>
        <taxon>Viridiplantae</taxon>
        <taxon>Streptophyta</taxon>
        <taxon>Embryophyta</taxon>
        <taxon>Tracheophyta</taxon>
        <taxon>Spermatophyta</taxon>
        <taxon>Magnoliopsida</taxon>
        <taxon>eudicotyledons</taxon>
        <taxon>Gunneridae</taxon>
        <taxon>Pentapetalae</taxon>
        <taxon>rosids</taxon>
        <taxon>fabids</taxon>
        <taxon>Malpighiales</taxon>
        <taxon>Linaceae</taxon>
        <taxon>Linum</taxon>
    </lineage>
</organism>
<feature type="domain" description="Fe2OG dioxygenase" evidence="7">
    <location>
        <begin position="208"/>
        <end position="309"/>
    </location>
</feature>
<evidence type="ECO:0000313" key="9">
    <source>
        <dbReference type="Proteomes" id="UP001497516"/>
    </source>
</evidence>
<gene>
    <name evidence="8" type="ORF">LTRI10_LOCUS31514</name>
</gene>
<evidence type="ECO:0000256" key="4">
    <source>
        <dbReference type="ARBA" id="ARBA00023002"/>
    </source>
</evidence>
<comment type="similarity">
    <text evidence="1 6">Belongs to the iron/ascorbate-dependent oxidoreductase family.</text>
</comment>
<sequence>MEDVELPKFGSTLPVANVQELAKQPLADIPPRYIRPDQQPPPNAALPLEEVPVIDLQKLLSSSSHHRHVSELDRLHDACQNWGFFQLVNHGVSEELVERVKKEVVEFFNLPLEEKQKYSQKQGDIEGYGQAFVKSEEQKLDWADMFFVTALPKHLRKPHLFPKLPLPLRETLEEYSAAQKATAMTILYQTAKALRMDEDDMTELFEQGLQQFRMNYYPPCPQPEMAMGFNPHSDAVGLTILLQITTDTQGLQIKKDGNWVPVVPLPNAFIVNVGDILEIMSNGIYKSIEHRATVNSERERISLATFLSAKLDGELGPAPSLITPQSPPEFRRISVADYFKGYFGKELVGKSYMDVMRIPKH</sequence>
<evidence type="ECO:0000256" key="1">
    <source>
        <dbReference type="ARBA" id="ARBA00008056"/>
    </source>
</evidence>
<dbReference type="Gene3D" id="2.60.120.330">
    <property type="entry name" value="B-lactam Antibiotic, Isopenicillin N Synthase, Chain"/>
    <property type="match status" value="1"/>
</dbReference>